<dbReference type="Gene3D" id="2.40.10.10">
    <property type="entry name" value="Trypsin-like serine proteases"/>
    <property type="match status" value="1"/>
</dbReference>
<evidence type="ECO:0000313" key="15">
    <source>
        <dbReference type="EMBL" id="KAJ6639625.1"/>
    </source>
</evidence>
<comment type="caution">
    <text evidence="15">The sequence shown here is derived from an EMBL/GenBank/DDBJ whole genome shotgun (WGS) entry which is preliminary data.</text>
</comment>
<keyword evidence="4 13" id="KW-0732">Signal</keyword>
<proteinExistence type="inferred from homology"/>
<dbReference type="PROSITE" id="PS00134">
    <property type="entry name" value="TRYPSIN_HIS"/>
    <property type="match status" value="1"/>
</dbReference>
<evidence type="ECO:0000256" key="4">
    <source>
        <dbReference type="ARBA" id="ARBA00022729"/>
    </source>
</evidence>
<evidence type="ECO:0000256" key="2">
    <source>
        <dbReference type="ARBA" id="ARBA00022525"/>
    </source>
</evidence>
<feature type="domain" description="Peptidase S1" evidence="14">
    <location>
        <begin position="43"/>
        <end position="268"/>
    </location>
</feature>
<evidence type="ECO:0000256" key="9">
    <source>
        <dbReference type="ARBA" id="ARBA00023157"/>
    </source>
</evidence>
<accession>A0A9Q0MXG6</accession>
<sequence>MKLLVVLLAIIGSALAAKEAKGHNGLAALLAQHGGLVPLGPRIVGGDIVPIEQVPYIVTMQRFSAHRCGGAIIGALHILTAAHCTVLIPVAQLSIRAGSSSSQADVGQLIQVASVTNHQSFNPITLNNDIAVMRLELPLDLAPAGVAAIGMPAQGAGAAAGTIARVAGWGATSEGGPSSPVLRAVNVPVVSNAQCNAAFNGGITTAMLCAGVTEGGRDACQGDSGGPLAAGNVVIGVVSWGIGCARPNLYGVYANVAQLRTWIDQALSA</sequence>
<dbReference type="EC" id="3.4.21.4" evidence="11"/>
<dbReference type="Pfam" id="PF00089">
    <property type="entry name" value="Trypsin"/>
    <property type="match status" value="1"/>
</dbReference>
<dbReference type="PANTHER" id="PTHR24276:SF91">
    <property type="entry name" value="AT26814P-RELATED"/>
    <property type="match status" value="1"/>
</dbReference>
<dbReference type="Proteomes" id="UP001151699">
    <property type="component" value="Chromosome X"/>
</dbReference>
<dbReference type="GO" id="GO:0007586">
    <property type="term" value="P:digestion"/>
    <property type="evidence" value="ECO:0007669"/>
    <property type="project" value="UniProtKB-KW"/>
</dbReference>
<comment type="similarity">
    <text evidence="10">Belongs to the peptidase S1 family. CLIP subfamily.</text>
</comment>
<evidence type="ECO:0000256" key="12">
    <source>
        <dbReference type="RuleBase" id="RU363034"/>
    </source>
</evidence>
<evidence type="ECO:0000256" key="1">
    <source>
        <dbReference type="ARBA" id="ARBA00004613"/>
    </source>
</evidence>
<dbReference type="EMBL" id="WJQU01000003">
    <property type="protein sequence ID" value="KAJ6639625.1"/>
    <property type="molecule type" value="Genomic_DNA"/>
</dbReference>
<evidence type="ECO:0000313" key="16">
    <source>
        <dbReference type="Proteomes" id="UP001151699"/>
    </source>
</evidence>
<dbReference type="PANTHER" id="PTHR24276">
    <property type="entry name" value="POLYSERASE-RELATED"/>
    <property type="match status" value="1"/>
</dbReference>
<feature type="signal peptide" evidence="13">
    <location>
        <begin position="1"/>
        <end position="16"/>
    </location>
</feature>
<dbReference type="FunFam" id="2.40.10.10:FF:000077">
    <property type="entry name" value="Predicted protein"/>
    <property type="match status" value="1"/>
</dbReference>
<dbReference type="InterPro" id="IPR043504">
    <property type="entry name" value="Peptidase_S1_PA_chymotrypsin"/>
</dbReference>
<dbReference type="SMART" id="SM00020">
    <property type="entry name" value="Tryp_SPc"/>
    <property type="match status" value="1"/>
</dbReference>
<keyword evidence="7 12" id="KW-0720">Serine protease</keyword>
<evidence type="ECO:0000256" key="3">
    <source>
        <dbReference type="ARBA" id="ARBA00022670"/>
    </source>
</evidence>
<evidence type="ECO:0000256" key="10">
    <source>
        <dbReference type="ARBA" id="ARBA00024195"/>
    </source>
</evidence>
<dbReference type="GO" id="GO:0006508">
    <property type="term" value="P:proteolysis"/>
    <property type="evidence" value="ECO:0007669"/>
    <property type="project" value="UniProtKB-KW"/>
</dbReference>
<evidence type="ECO:0000256" key="7">
    <source>
        <dbReference type="ARBA" id="ARBA00022825"/>
    </source>
</evidence>
<keyword evidence="6 12" id="KW-0378">Hydrolase</keyword>
<dbReference type="OrthoDB" id="10059102at2759"/>
<dbReference type="InterPro" id="IPR001254">
    <property type="entry name" value="Trypsin_dom"/>
</dbReference>
<comment type="subcellular location">
    <subcellularLocation>
        <location evidence="1">Secreted</location>
    </subcellularLocation>
</comment>
<evidence type="ECO:0000259" key="14">
    <source>
        <dbReference type="PROSITE" id="PS50240"/>
    </source>
</evidence>
<reference evidence="15" key="1">
    <citation type="submission" date="2022-07" db="EMBL/GenBank/DDBJ databases">
        <authorList>
            <person name="Trinca V."/>
            <person name="Uliana J.V.C."/>
            <person name="Torres T.T."/>
            <person name="Ward R.J."/>
            <person name="Monesi N."/>
        </authorList>
    </citation>
    <scope>NUCLEOTIDE SEQUENCE</scope>
    <source>
        <strain evidence="15">HSMRA1968</strain>
        <tissue evidence="15">Whole embryos</tissue>
    </source>
</reference>
<dbReference type="AlphaFoldDB" id="A0A9Q0MXG6"/>
<evidence type="ECO:0000256" key="8">
    <source>
        <dbReference type="ARBA" id="ARBA00023145"/>
    </source>
</evidence>
<evidence type="ECO:0000256" key="11">
    <source>
        <dbReference type="ARBA" id="ARBA00038868"/>
    </source>
</evidence>
<dbReference type="InterPro" id="IPR001314">
    <property type="entry name" value="Peptidase_S1A"/>
</dbReference>
<dbReference type="CDD" id="cd00190">
    <property type="entry name" value="Tryp_SPc"/>
    <property type="match status" value="1"/>
</dbReference>
<evidence type="ECO:0000256" key="6">
    <source>
        <dbReference type="ARBA" id="ARBA00022801"/>
    </source>
</evidence>
<feature type="chain" id="PRO_5040277607" description="trypsin" evidence="13">
    <location>
        <begin position="17"/>
        <end position="269"/>
    </location>
</feature>
<keyword evidence="5" id="KW-0222">Digestion</keyword>
<dbReference type="PRINTS" id="PR00722">
    <property type="entry name" value="CHYMOTRYPSIN"/>
</dbReference>
<dbReference type="GO" id="GO:0004252">
    <property type="term" value="F:serine-type endopeptidase activity"/>
    <property type="evidence" value="ECO:0007669"/>
    <property type="project" value="UniProtKB-EC"/>
</dbReference>
<evidence type="ECO:0000256" key="13">
    <source>
        <dbReference type="SAM" id="SignalP"/>
    </source>
</evidence>
<dbReference type="PROSITE" id="PS00135">
    <property type="entry name" value="TRYPSIN_SER"/>
    <property type="match status" value="1"/>
</dbReference>
<dbReference type="InterPro" id="IPR018114">
    <property type="entry name" value="TRYPSIN_HIS"/>
</dbReference>
<dbReference type="InterPro" id="IPR050430">
    <property type="entry name" value="Peptidase_S1"/>
</dbReference>
<keyword evidence="2" id="KW-0964">Secreted</keyword>
<dbReference type="InterPro" id="IPR033116">
    <property type="entry name" value="TRYPSIN_SER"/>
</dbReference>
<dbReference type="GO" id="GO:0005576">
    <property type="term" value="C:extracellular region"/>
    <property type="evidence" value="ECO:0007669"/>
    <property type="project" value="UniProtKB-SubCell"/>
</dbReference>
<evidence type="ECO:0000256" key="5">
    <source>
        <dbReference type="ARBA" id="ARBA00022757"/>
    </source>
</evidence>
<dbReference type="PROSITE" id="PS50240">
    <property type="entry name" value="TRYPSIN_DOM"/>
    <property type="match status" value="1"/>
</dbReference>
<dbReference type="SUPFAM" id="SSF50494">
    <property type="entry name" value="Trypsin-like serine proteases"/>
    <property type="match status" value="1"/>
</dbReference>
<protein>
    <recommendedName>
        <fullName evidence="11">trypsin</fullName>
        <ecNumber evidence="11">3.4.21.4</ecNumber>
    </recommendedName>
</protein>
<dbReference type="InterPro" id="IPR009003">
    <property type="entry name" value="Peptidase_S1_PA"/>
</dbReference>
<keyword evidence="9" id="KW-1015">Disulfide bond</keyword>
<name>A0A9Q0MXG6_9DIPT</name>
<gene>
    <name evidence="15" type="primary">TRYP3_2</name>
    <name evidence="15" type="ORF">Bhyg_12372</name>
</gene>
<keyword evidence="8" id="KW-0865">Zymogen</keyword>
<keyword evidence="16" id="KW-1185">Reference proteome</keyword>
<keyword evidence="3 12" id="KW-0645">Protease</keyword>
<organism evidence="15 16">
    <name type="scientific">Pseudolycoriella hygida</name>
    <dbReference type="NCBI Taxonomy" id="35572"/>
    <lineage>
        <taxon>Eukaryota</taxon>
        <taxon>Metazoa</taxon>
        <taxon>Ecdysozoa</taxon>
        <taxon>Arthropoda</taxon>
        <taxon>Hexapoda</taxon>
        <taxon>Insecta</taxon>
        <taxon>Pterygota</taxon>
        <taxon>Neoptera</taxon>
        <taxon>Endopterygota</taxon>
        <taxon>Diptera</taxon>
        <taxon>Nematocera</taxon>
        <taxon>Sciaroidea</taxon>
        <taxon>Sciaridae</taxon>
        <taxon>Pseudolycoriella</taxon>
    </lineage>
</organism>